<keyword evidence="4" id="KW-1185">Reference proteome</keyword>
<name>A0ABT5FBC1_9GAMM</name>
<keyword evidence="1" id="KW-0560">Oxidoreductase</keyword>
<evidence type="ECO:0000259" key="2">
    <source>
        <dbReference type="Pfam" id="PF01266"/>
    </source>
</evidence>
<dbReference type="PANTHER" id="PTHR13847:SF281">
    <property type="entry name" value="FAD DEPENDENT OXIDOREDUCTASE DOMAIN-CONTAINING PROTEIN"/>
    <property type="match status" value="1"/>
</dbReference>
<dbReference type="Proteomes" id="UP001528411">
    <property type="component" value="Unassembled WGS sequence"/>
</dbReference>
<dbReference type="Gene3D" id="3.30.9.10">
    <property type="entry name" value="D-Amino Acid Oxidase, subunit A, domain 2"/>
    <property type="match status" value="1"/>
</dbReference>
<evidence type="ECO:0000256" key="1">
    <source>
        <dbReference type="ARBA" id="ARBA00023002"/>
    </source>
</evidence>
<dbReference type="EMBL" id="JAQOMS010000002">
    <property type="protein sequence ID" value="MDC2888839.1"/>
    <property type="molecule type" value="Genomic_DNA"/>
</dbReference>
<dbReference type="SUPFAM" id="SSF51905">
    <property type="entry name" value="FAD/NAD(P)-binding domain"/>
    <property type="match status" value="1"/>
</dbReference>
<dbReference type="RefSeq" id="WP_272180405.1">
    <property type="nucleotide sequence ID" value="NZ_JAQOMS010000002.1"/>
</dbReference>
<protein>
    <submittedName>
        <fullName evidence="3">FAD-binding oxidoreductase</fullName>
    </submittedName>
</protein>
<evidence type="ECO:0000313" key="4">
    <source>
        <dbReference type="Proteomes" id="UP001528411"/>
    </source>
</evidence>
<proteinExistence type="predicted"/>
<dbReference type="PANTHER" id="PTHR13847">
    <property type="entry name" value="SARCOSINE DEHYDROGENASE-RELATED"/>
    <property type="match status" value="1"/>
</dbReference>
<dbReference type="Gene3D" id="3.50.50.60">
    <property type="entry name" value="FAD/NAD(P)-binding domain"/>
    <property type="match status" value="1"/>
</dbReference>
<feature type="domain" description="FAD dependent oxidoreductase" evidence="2">
    <location>
        <begin position="43"/>
        <end position="327"/>
    </location>
</feature>
<gene>
    <name evidence="3" type="ORF">PN838_08680</name>
</gene>
<accession>A0ABT5FBC1</accession>
<comment type="caution">
    <text evidence="3">The sequence shown here is derived from an EMBL/GenBank/DDBJ whole genome shotgun (WGS) entry which is preliminary data.</text>
</comment>
<dbReference type="Pfam" id="PF01266">
    <property type="entry name" value="DAO"/>
    <property type="match status" value="1"/>
</dbReference>
<evidence type="ECO:0000313" key="3">
    <source>
        <dbReference type="EMBL" id="MDC2888839.1"/>
    </source>
</evidence>
<organism evidence="3 4">
    <name type="scientific">Psychrosphaera algicola</name>
    <dbReference type="NCBI Taxonomy" id="3023714"/>
    <lineage>
        <taxon>Bacteria</taxon>
        <taxon>Pseudomonadati</taxon>
        <taxon>Pseudomonadota</taxon>
        <taxon>Gammaproteobacteria</taxon>
        <taxon>Alteromonadales</taxon>
        <taxon>Pseudoalteromonadaceae</taxon>
        <taxon>Psychrosphaera</taxon>
    </lineage>
</organism>
<reference evidence="3 4" key="1">
    <citation type="submission" date="2023-01" db="EMBL/GenBank/DDBJ databases">
        <title>Psychrosphaera sp. nov., isolated from marine algae.</title>
        <authorList>
            <person name="Bayburt H."/>
            <person name="Choi B.J."/>
            <person name="Kim J.M."/>
            <person name="Choi D.G."/>
            <person name="Jeon C.O."/>
        </authorList>
    </citation>
    <scope>NUCLEOTIDE SEQUENCE [LARGE SCALE GENOMIC DNA]</scope>
    <source>
        <strain evidence="3 4">G1-22</strain>
    </source>
</reference>
<dbReference type="InterPro" id="IPR006076">
    <property type="entry name" value="FAD-dep_OxRdtase"/>
</dbReference>
<sequence length="368" mass="41319">MKLAGAAAAEMPVLFCLSSGRLSYQQLVSRFGSQATSRLHNDFLQGINLVEEIGKEYDIGQCESGYLKLAHSEKWYDRLEKSADYLHQNFNYNVETINKQAFQNDYVCHQKIHGAIRYSNGFGIHPLKLVHAYAQKAQSLGIKIYTNSSVTQIQSDSNHRVTTHSGSVTADKLVMATNGYTPSKMASALQHKILPVLTSVIVTEPLTNVQREAANFKTRQVMMDTRELKYYYRLLPDNRILFGGRGAITGAHALDPKYANRLLHELKNSFHGLEKLNIDHNWHGWISVSLDQMPHIHKTKNNVYYATGYCGSGVSFTALAGKQLADLIVGKDINSPLSTELPHFPFAPFRRLGQRAYYQLGRLKDAIG</sequence>
<dbReference type="InterPro" id="IPR036188">
    <property type="entry name" value="FAD/NAD-bd_sf"/>
</dbReference>